<sequence>MLRPIHPALLVAIKVLLSALVAWALAYPFLQPEPVGLAKELSVLGVYGALFLGLVFLALVAAYANDLRRVLARVSAGNRTATPRSVWWMLVLPYNFIEDFFIIHAVTTSLRREAQCRGGLGQMKSFGARTGFGWCAAQIGSLIPNDVGSLFALLALVMWVIHWRLIRKALAALRASRPGAQPAVAGVPSDPA</sequence>
<gene>
    <name evidence="2" type="ORF">AOT14_25840</name>
</gene>
<name>A0A0S1B1V1_9GAMM</name>
<proteinExistence type="predicted"/>
<keyword evidence="3" id="KW-1185">Reference proteome</keyword>
<dbReference type="PATRIC" id="fig|128780.6.peg.2608"/>
<organism evidence="2 3">
    <name type="scientific">Stenotrophomonas acidaminiphila</name>
    <dbReference type="NCBI Taxonomy" id="128780"/>
    <lineage>
        <taxon>Bacteria</taxon>
        <taxon>Pseudomonadati</taxon>
        <taxon>Pseudomonadota</taxon>
        <taxon>Gammaproteobacteria</taxon>
        <taxon>Lysobacterales</taxon>
        <taxon>Lysobacteraceae</taxon>
        <taxon>Stenotrophomonas</taxon>
    </lineage>
</organism>
<protein>
    <recommendedName>
        <fullName evidence="4">DUF4328 domain-containing protein</fullName>
    </recommendedName>
</protein>
<dbReference type="EMBL" id="CP012900">
    <property type="protein sequence ID" value="ALJ28946.1"/>
    <property type="molecule type" value="Genomic_DNA"/>
</dbReference>
<feature type="transmembrane region" description="Helical" evidence="1">
    <location>
        <begin position="42"/>
        <end position="64"/>
    </location>
</feature>
<evidence type="ECO:0000313" key="2">
    <source>
        <dbReference type="EMBL" id="ALJ28946.1"/>
    </source>
</evidence>
<reference evidence="2 3" key="1">
    <citation type="journal article" date="2015" name="Genome Announc.">
        <title>Complete Genome Sequencing of Stenotrophomonas acidaminiphila ZAC14D2_NAIMI4_2, a Multidrug-Resistant Strain Isolated from Sediments of a Polluted River in Mexico, Uncovers New Antibiotic Resistance Genes and a Novel Class-II Lasso Peptide Biosynthesis Gene Cluster.</title>
        <authorList>
            <person name="Vinuesa P."/>
            <person name="Ochoa-Sanchez L.E."/>
        </authorList>
    </citation>
    <scope>NUCLEOTIDE SEQUENCE [LARGE SCALE GENOMIC DNA]</scope>
    <source>
        <strain evidence="2 3">ZAC14D2_NAIMI4_2</strain>
    </source>
</reference>
<keyword evidence="1" id="KW-0812">Transmembrane</keyword>
<feature type="transmembrane region" description="Helical" evidence="1">
    <location>
        <begin position="147"/>
        <end position="166"/>
    </location>
</feature>
<evidence type="ECO:0000313" key="3">
    <source>
        <dbReference type="Proteomes" id="UP000061010"/>
    </source>
</evidence>
<dbReference type="Proteomes" id="UP000061010">
    <property type="component" value="Chromosome"/>
</dbReference>
<keyword evidence="1" id="KW-1133">Transmembrane helix</keyword>
<accession>A0A0S1B1V1</accession>
<evidence type="ECO:0008006" key="4">
    <source>
        <dbReference type="Google" id="ProtNLM"/>
    </source>
</evidence>
<dbReference type="AlphaFoldDB" id="A0A0S1B1V1"/>
<keyword evidence="1" id="KW-0472">Membrane</keyword>
<evidence type="ECO:0000256" key="1">
    <source>
        <dbReference type="SAM" id="Phobius"/>
    </source>
</evidence>
<dbReference type="KEGG" id="sacz:AOT14_25840"/>
<feature type="transmembrane region" description="Helical" evidence="1">
    <location>
        <begin position="85"/>
        <end position="103"/>
    </location>
</feature>